<evidence type="ECO:0000259" key="2">
    <source>
        <dbReference type="SMART" id="SM00853"/>
    </source>
</evidence>
<gene>
    <name evidence="3" type="ORF">VCUG_02641</name>
</gene>
<dbReference type="InterPro" id="IPR038973">
    <property type="entry name" value="MutL/Mlh/Pms-like"/>
</dbReference>
<dbReference type="GeneID" id="19880501"/>
<name>L2GS25_VAVCU</name>
<dbReference type="OMA" id="YICQYNQ"/>
<dbReference type="OrthoDB" id="10263226at2759"/>
<dbReference type="InParanoid" id="L2GS25"/>
<dbReference type="InterPro" id="IPR014790">
    <property type="entry name" value="MutL_C"/>
</dbReference>
<evidence type="ECO:0000313" key="4">
    <source>
        <dbReference type="Proteomes" id="UP000011081"/>
    </source>
</evidence>
<dbReference type="SUPFAM" id="SSF118116">
    <property type="entry name" value="DNA mismatch repair protein MutL"/>
    <property type="match status" value="1"/>
</dbReference>
<dbReference type="AlphaFoldDB" id="L2GS25"/>
<keyword evidence="4" id="KW-1185">Reference proteome</keyword>
<dbReference type="GO" id="GO:0005524">
    <property type="term" value="F:ATP binding"/>
    <property type="evidence" value="ECO:0007669"/>
    <property type="project" value="InterPro"/>
</dbReference>
<dbReference type="GO" id="GO:0032389">
    <property type="term" value="C:MutLalpha complex"/>
    <property type="evidence" value="ECO:0007669"/>
    <property type="project" value="TreeGrafter"/>
</dbReference>
<dbReference type="VEuPathDB" id="MicrosporidiaDB:VCUG_02641"/>
<dbReference type="RefSeq" id="XP_008075649.1">
    <property type="nucleotide sequence ID" value="XM_008077458.1"/>
</dbReference>
<dbReference type="GO" id="GO:0140664">
    <property type="term" value="F:ATP-dependent DNA damage sensor activity"/>
    <property type="evidence" value="ECO:0007669"/>
    <property type="project" value="InterPro"/>
</dbReference>
<dbReference type="HOGENOM" id="CLU_004131_0_2_1"/>
<dbReference type="Pfam" id="PF13589">
    <property type="entry name" value="HATPase_c_3"/>
    <property type="match status" value="1"/>
</dbReference>
<dbReference type="InterPro" id="IPR037198">
    <property type="entry name" value="MutL_C_sf"/>
</dbReference>
<proteinExistence type="inferred from homology"/>
<dbReference type="Gene3D" id="3.30.1540.20">
    <property type="entry name" value="MutL, C-terminal domain, dimerisation subdomain"/>
    <property type="match status" value="2"/>
</dbReference>
<dbReference type="InterPro" id="IPR042120">
    <property type="entry name" value="MutL_C_dimsub"/>
</dbReference>
<comment type="similarity">
    <text evidence="1">Belongs to the DNA mismatch repair MutL/HexB family.</text>
</comment>
<evidence type="ECO:0000313" key="3">
    <source>
        <dbReference type="EMBL" id="ELA45870.1"/>
    </source>
</evidence>
<reference evidence="4" key="1">
    <citation type="submission" date="2011-03" db="EMBL/GenBank/DDBJ databases">
        <title>The genome sequence of Vavraia culicis strain floridensis.</title>
        <authorList>
            <consortium name="The Broad Institute Genome Sequencing Platform"/>
            <person name="Cuomo C."/>
            <person name="Becnel J."/>
            <person name="Sanscrainte N."/>
            <person name="Young S.K."/>
            <person name="Zeng Q."/>
            <person name="Gargeya S."/>
            <person name="Fitzgerald M."/>
            <person name="Haas B."/>
            <person name="Abouelleil A."/>
            <person name="Alvarado L."/>
            <person name="Arachchi H.M."/>
            <person name="Berlin A."/>
            <person name="Chapman S.B."/>
            <person name="Gearin G."/>
            <person name="Goldberg J."/>
            <person name="Griggs A."/>
            <person name="Gujja S."/>
            <person name="Hansen M."/>
            <person name="Heiman D."/>
            <person name="Howarth C."/>
            <person name="Larimer J."/>
            <person name="Lui A."/>
            <person name="MacDonald P.J.P."/>
            <person name="McCowen C."/>
            <person name="Montmayeur A."/>
            <person name="Murphy C."/>
            <person name="Neiman D."/>
            <person name="Pearson M."/>
            <person name="Priest M."/>
            <person name="Roberts A."/>
            <person name="Saif S."/>
            <person name="Shea T."/>
            <person name="Sisk P."/>
            <person name="Stolte C."/>
            <person name="Sykes S."/>
            <person name="Wortman J."/>
            <person name="Nusbaum C."/>
            <person name="Birren B."/>
        </authorList>
    </citation>
    <scope>NUCLEOTIDE SEQUENCE [LARGE SCALE GENOMIC DNA]</scope>
    <source>
        <strain evidence="4">floridensis</strain>
    </source>
</reference>
<dbReference type="EMBL" id="GL877497">
    <property type="protein sequence ID" value="ELA45870.1"/>
    <property type="molecule type" value="Genomic_DNA"/>
</dbReference>
<dbReference type="STRING" id="948595.L2GS25"/>
<dbReference type="Proteomes" id="UP000011081">
    <property type="component" value="Unassembled WGS sequence"/>
</dbReference>
<accession>L2GS25</accession>
<dbReference type="PANTHER" id="PTHR10073">
    <property type="entry name" value="DNA MISMATCH REPAIR PROTEIN MLH, PMS, MUTL"/>
    <property type="match status" value="1"/>
</dbReference>
<dbReference type="GO" id="GO:0016887">
    <property type="term" value="F:ATP hydrolysis activity"/>
    <property type="evidence" value="ECO:0007669"/>
    <property type="project" value="InterPro"/>
</dbReference>
<dbReference type="SMART" id="SM00853">
    <property type="entry name" value="MutL_C"/>
    <property type="match status" value="1"/>
</dbReference>
<dbReference type="GO" id="GO:0006298">
    <property type="term" value="P:mismatch repair"/>
    <property type="evidence" value="ECO:0007669"/>
    <property type="project" value="InterPro"/>
</dbReference>
<protein>
    <recommendedName>
        <fullName evidence="2">MutL C-terminal dimerisation domain-containing protein</fullName>
    </recommendedName>
</protein>
<dbReference type="FunCoup" id="L2GS25">
    <property type="interactions" value="125"/>
</dbReference>
<dbReference type="Gene3D" id="3.30.565.10">
    <property type="entry name" value="Histidine kinase-like ATPase, C-terminal domain"/>
    <property type="match status" value="1"/>
</dbReference>
<dbReference type="SUPFAM" id="SSF55874">
    <property type="entry name" value="ATPase domain of HSP90 chaperone/DNA topoisomerase II/histidine kinase"/>
    <property type="match status" value="1"/>
</dbReference>
<evidence type="ECO:0000256" key="1">
    <source>
        <dbReference type="ARBA" id="ARBA00006082"/>
    </source>
</evidence>
<dbReference type="PANTHER" id="PTHR10073:SF52">
    <property type="entry name" value="MISMATCH REPAIR ENDONUCLEASE PMS2"/>
    <property type="match status" value="1"/>
</dbReference>
<organism evidence="3 4">
    <name type="scientific">Vavraia culicis (isolate floridensis)</name>
    <name type="common">Microsporidian parasite</name>
    <dbReference type="NCBI Taxonomy" id="948595"/>
    <lineage>
        <taxon>Eukaryota</taxon>
        <taxon>Fungi</taxon>
        <taxon>Fungi incertae sedis</taxon>
        <taxon>Microsporidia</taxon>
        <taxon>Pleistophoridae</taxon>
        <taxon>Vavraia</taxon>
    </lineage>
</organism>
<sequence>MPIKKLSTDTIKILQAQKYVFDYTKILKELIENSLDAKATRIVICVTKSIEVCDNGTGMESEIDYFKTTKETELVLGGMNTEYYGYKGIFLSSLRDICDLVIVTKRDDEQLARCIDYRHGTMQRMARENGTTVLINNLFKNSPVRKSALKLKVPEIVKMLEDFLVFQNVFVRFVVNDRKIFEKHGTTLSQFVSENGLHTIRGKSFDFLYSLDRLKNPLMLVGKRIITNQKLVKRLKTTLSLFFKDRVFYVLLLKDVQVDILSIDKLEVLLDDDLIDDIIGTLELTFSDARLFEHSDKVLGQCPRESTEKNVQIHGREEQIHKKLRVNAGETENKTLIWGDTLVNVFKPSITEEDKEAANSTMNLAFEASFDPNSSDNKENVPQDNLAIYEIFNKVAVNVDKDIQVQKKDLKNVRVIGQFNQGFILGTLNGYLMIFDQHAVDEIYNFEMIKKNIKFSKQSLLKPINVQDSSMLLSDDSSSPNRLDQAMLTNLNRLFEIKENKLTASPSFNKHLFNINDYMELVSTGEVSSLTNKIASKACRMSIMIGDKLNMCTMNRIIYNLSELDNPWNCPHGRPTFRVLYKL</sequence>
<dbReference type="InterPro" id="IPR036890">
    <property type="entry name" value="HATPase_C_sf"/>
</dbReference>
<feature type="domain" description="MutL C-terminal dimerisation" evidence="2">
    <location>
        <begin position="415"/>
        <end position="549"/>
    </location>
</feature>
<dbReference type="Pfam" id="PF08676">
    <property type="entry name" value="MutL_C"/>
    <property type="match status" value="1"/>
</dbReference>